<name>A0A2V3UAK0_9HYPH</name>
<accession>A0A2V3UAK0</accession>
<proteinExistence type="predicted"/>
<sequence length="197" mass="20975">MSGAADDGARGERGVIAAAVSEAAGAVAADRAPDEQLGLFEAPAGRRMDVEQAAEDHAARRGRGRPPGAANRSTRELREWLMRGGVLPQRWMMDWLLLSVEELAARLQCSRLEAFDRQASLADRLGRYFMPHLAPTDAQGAAVPMVALMVGGQAVNGAATGSAPPWARAFEDVEYQELSDGDAAQSPLDQSPPEENP</sequence>
<comment type="caution">
    <text evidence="2">The sequence shown here is derived from an EMBL/GenBank/DDBJ whole genome shotgun (WGS) entry which is preliminary data.</text>
</comment>
<dbReference type="RefSeq" id="WP_110373827.1">
    <property type="nucleotide sequence ID" value="NZ_JAHBRY010000001.1"/>
</dbReference>
<keyword evidence="3" id="KW-1185">Reference proteome</keyword>
<feature type="region of interest" description="Disordered" evidence="1">
    <location>
        <begin position="51"/>
        <end position="72"/>
    </location>
</feature>
<organism evidence="2 3">
    <name type="scientific">Chelatococcus asaccharovorans</name>
    <dbReference type="NCBI Taxonomy" id="28210"/>
    <lineage>
        <taxon>Bacteria</taxon>
        <taxon>Pseudomonadati</taxon>
        <taxon>Pseudomonadota</taxon>
        <taxon>Alphaproteobacteria</taxon>
        <taxon>Hyphomicrobiales</taxon>
        <taxon>Chelatococcaceae</taxon>
        <taxon>Chelatococcus</taxon>
    </lineage>
</organism>
<protein>
    <submittedName>
        <fullName evidence="2">Uncharacterized protein</fullName>
    </submittedName>
</protein>
<reference evidence="2 3" key="1">
    <citation type="submission" date="2018-05" db="EMBL/GenBank/DDBJ databases">
        <title>Genomic Encyclopedia of Type Strains, Phase IV (KMG-IV): sequencing the most valuable type-strain genomes for metagenomic binning, comparative biology and taxonomic classification.</title>
        <authorList>
            <person name="Goeker M."/>
        </authorList>
    </citation>
    <scope>NUCLEOTIDE SEQUENCE [LARGE SCALE GENOMIC DNA]</scope>
    <source>
        <strain evidence="2 3">DSM 6462</strain>
    </source>
</reference>
<evidence type="ECO:0000313" key="3">
    <source>
        <dbReference type="Proteomes" id="UP000248021"/>
    </source>
</evidence>
<evidence type="ECO:0000313" key="2">
    <source>
        <dbReference type="EMBL" id="PXW61515.1"/>
    </source>
</evidence>
<dbReference type="OrthoDB" id="8265311at2"/>
<dbReference type="EMBL" id="QJJK01000003">
    <property type="protein sequence ID" value="PXW61515.1"/>
    <property type="molecule type" value="Genomic_DNA"/>
</dbReference>
<evidence type="ECO:0000256" key="1">
    <source>
        <dbReference type="SAM" id="MobiDB-lite"/>
    </source>
</evidence>
<dbReference type="Proteomes" id="UP000248021">
    <property type="component" value="Unassembled WGS sequence"/>
</dbReference>
<gene>
    <name evidence="2" type="ORF">C7450_10330</name>
</gene>
<feature type="region of interest" description="Disordered" evidence="1">
    <location>
        <begin position="177"/>
        <end position="197"/>
    </location>
</feature>
<dbReference type="AlphaFoldDB" id="A0A2V3UAK0"/>